<dbReference type="Pfam" id="PF22936">
    <property type="entry name" value="Pol_BBD"/>
    <property type="match status" value="1"/>
</dbReference>
<dbReference type="InterPro" id="IPR043502">
    <property type="entry name" value="DNA/RNA_pol_sf"/>
</dbReference>
<dbReference type="InterPro" id="IPR001584">
    <property type="entry name" value="Integrase_cat-core"/>
</dbReference>
<dbReference type="Gene3D" id="3.30.420.10">
    <property type="entry name" value="Ribonuclease H-like superfamily/Ribonuclease H"/>
    <property type="match status" value="1"/>
</dbReference>
<dbReference type="CDD" id="cd09272">
    <property type="entry name" value="RNase_HI_RT_Ty1"/>
    <property type="match status" value="1"/>
</dbReference>
<dbReference type="ExpressionAtlas" id="A5BVY1">
    <property type="expression patterns" value="baseline"/>
</dbReference>
<dbReference type="AlphaFoldDB" id="A5BVY1"/>
<dbReference type="PANTHER" id="PTHR11439">
    <property type="entry name" value="GAG-POL-RELATED RETROTRANSPOSON"/>
    <property type="match status" value="1"/>
</dbReference>
<dbReference type="Pfam" id="PF07727">
    <property type="entry name" value="RVT_2"/>
    <property type="match status" value="2"/>
</dbReference>
<dbReference type="PANTHER" id="PTHR11439:SF467">
    <property type="entry name" value="INTEGRASE CATALYTIC DOMAIN-CONTAINING PROTEIN"/>
    <property type="match status" value="1"/>
</dbReference>
<dbReference type="GO" id="GO:0004190">
    <property type="term" value="F:aspartic-type endopeptidase activity"/>
    <property type="evidence" value="ECO:0007669"/>
    <property type="project" value="UniProtKB-KW"/>
</dbReference>
<dbReference type="Pfam" id="PF13976">
    <property type="entry name" value="gag_pre-integrs"/>
    <property type="match status" value="1"/>
</dbReference>
<dbReference type="PROSITE" id="PS50994">
    <property type="entry name" value="INTEGRASE"/>
    <property type="match status" value="1"/>
</dbReference>
<proteinExistence type="predicted"/>
<dbReference type="SUPFAM" id="SSF53098">
    <property type="entry name" value="Ribonuclease H-like"/>
    <property type="match status" value="1"/>
</dbReference>
<organism evidence="3">
    <name type="scientific">Vitis vinifera</name>
    <name type="common">Grape</name>
    <dbReference type="NCBI Taxonomy" id="29760"/>
    <lineage>
        <taxon>Eukaryota</taxon>
        <taxon>Viridiplantae</taxon>
        <taxon>Streptophyta</taxon>
        <taxon>Embryophyta</taxon>
        <taxon>Tracheophyta</taxon>
        <taxon>Spermatophyta</taxon>
        <taxon>Magnoliopsida</taxon>
        <taxon>eudicotyledons</taxon>
        <taxon>Gunneridae</taxon>
        <taxon>Pentapetalae</taxon>
        <taxon>rosids</taxon>
        <taxon>Vitales</taxon>
        <taxon>Vitaceae</taxon>
        <taxon>Viteae</taxon>
        <taxon>Vitis</taxon>
    </lineage>
</organism>
<dbReference type="SUPFAM" id="SSF56672">
    <property type="entry name" value="DNA/RNA polymerases"/>
    <property type="match status" value="1"/>
</dbReference>
<gene>
    <name evidence="3" type="ORF">VITISV_044222</name>
</gene>
<dbReference type="Pfam" id="PF25597">
    <property type="entry name" value="SH3_retrovirus"/>
    <property type="match status" value="1"/>
</dbReference>
<dbReference type="InterPro" id="IPR036397">
    <property type="entry name" value="RNaseH_sf"/>
</dbReference>
<evidence type="ECO:0000259" key="2">
    <source>
        <dbReference type="PROSITE" id="PS50994"/>
    </source>
</evidence>
<dbReference type="EMBL" id="AM473118">
    <property type="protein sequence ID" value="CAN63912.1"/>
    <property type="molecule type" value="Genomic_DNA"/>
</dbReference>
<dbReference type="InterPro" id="IPR025724">
    <property type="entry name" value="GAG-pre-integrase_dom"/>
</dbReference>
<dbReference type="InterPro" id="IPR057670">
    <property type="entry name" value="SH3_retrovirus"/>
</dbReference>
<evidence type="ECO:0000313" key="3">
    <source>
        <dbReference type="EMBL" id="CAN63912.1"/>
    </source>
</evidence>
<dbReference type="GO" id="GO:0015074">
    <property type="term" value="P:DNA integration"/>
    <property type="evidence" value="ECO:0007669"/>
    <property type="project" value="InterPro"/>
</dbReference>
<name>A5BVY1_VITVI</name>
<keyword evidence="1" id="KW-0378">Hydrolase</keyword>
<dbReference type="Pfam" id="PF14223">
    <property type="entry name" value="Retrotran_gag_2"/>
    <property type="match status" value="1"/>
</dbReference>
<protein>
    <recommendedName>
        <fullName evidence="2">Integrase catalytic domain-containing protein</fullName>
    </recommendedName>
</protein>
<feature type="domain" description="Integrase catalytic" evidence="2">
    <location>
        <begin position="313"/>
        <end position="483"/>
    </location>
</feature>
<keyword evidence="1" id="KW-0645">Protease</keyword>
<keyword evidence="1" id="KW-0064">Aspartyl protease</keyword>
<reference evidence="3" key="1">
    <citation type="journal article" date="2007" name="PLoS ONE">
        <title>The first genome sequence of an elite grapevine cultivar (Pinot noir Vitis vinifera L.): coping with a highly heterozygous genome.</title>
        <authorList>
            <person name="Velasco R."/>
            <person name="Zharkikh A."/>
            <person name="Troggio M."/>
            <person name="Cartwright D.A."/>
            <person name="Cestaro A."/>
            <person name="Pruss D."/>
            <person name="Pindo M."/>
            <person name="FitzGerald L.M."/>
            <person name="Vezzulli S."/>
            <person name="Reid J."/>
            <person name="Malacarne G."/>
            <person name="Iliev D."/>
            <person name="Coppola G."/>
            <person name="Wardell B."/>
            <person name="Micheletti D."/>
            <person name="Macalma T."/>
            <person name="Facci M."/>
            <person name="Mitchell J.T."/>
            <person name="Perazzolli M."/>
            <person name="Eldredge G."/>
            <person name="Gatto P."/>
            <person name="Oyzerski R."/>
            <person name="Moretto M."/>
            <person name="Gutin N."/>
            <person name="Stefanini M."/>
            <person name="Chen Y."/>
            <person name="Segala C."/>
            <person name="Davenport C."/>
            <person name="Dematte L."/>
            <person name="Mraz A."/>
            <person name="Battilana J."/>
            <person name="Stormo K."/>
            <person name="Costa F."/>
            <person name="Tao Q."/>
            <person name="Si-Ammour A."/>
            <person name="Harkins T."/>
            <person name="Lackey A."/>
            <person name="Perbost C."/>
            <person name="Taillon B."/>
            <person name="Stella A."/>
            <person name="Solovyev V."/>
            <person name="Fawcett J.A."/>
            <person name="Sterck L."/>
            <person name="Vandepoele K."/>
            <person name="Grando S.M."/>
            <person name="Toppo S."/>
            <person name="Moser C."/>
            <person name="Lanchbury J."/>
            <person name="Bogden R."/>
            <person name="Skolnick M."/>
            <person name="Sgaramella V."/>
            <person name="Bhatnagar S.K."/>
            <person name="Fontana P."/>
            <person name="Gutin A."/>
            <person name="Van de Peer Y."/>
            <person name="Salamini F."/>
            <person name="Viola R."/>
        </authorList>
    </citation>
    <scope>NUCLEOTIDE SEQUENCE</scope>
</reference>
<accession>A5BVY1</accession>
<dbReference type="InterPro" id="IPR054722">
    <property type="entry name" value="PolX-like_BBD"/>
</dbReference>
<evidence type="ECO:0000256" key="1">
    <source>
        <dbReference type="ARBA" id="ARBA00022750"/>
    </source>
</evidence>
<dbReference type="InterPro" id="IPR013103">
    <property type="entry name" value="RVT_2"/>
</dbReference>
<dbReference type="GO" id="GO:0003676">
    <property type="term" value="F:nucleic acid binding"/>
    <property type="evidence" value="ECO:0007669"/>
    <property type="project" value="InterPro"/>
</dbReference>
<dbReference type="InterPro" id="IPR012337">
    <property type="entry name" value="RNaseH-like_sf"/>
</dbReference>
<sequence>MNPTAIIGYLSSIEQLSGANFKKWKEQIGIVLGCMDLDYALREPTPTKPTSERTSKSLASTLMIKMITMKYDGHSGVREHIMKMSDMDSQLKGMDMAISEGFLVHFIMTSLPSQFGPFKINYNTQKDKWKMSELIAMCVQEEERLKLEKPDMAHLTIGLNKKSFKKGKVDIPPNSWWIDTSASIHIMNSLQGYLTSKRLSKGERTITLGNGTKVEIEAIGTLHLILDTGFIMDLVDTVYVPVFTRNLISVTRLDSYGYELKFGNKEVSLFYNSCLVGSGTLRGNLYSLNLDCKYSQSLLSYHVYEFSKKRNRVNENSSILWHKRLGHISREMMERLIKDEILTSLDFSDFTSCVECIKGKYTKIYKADVENQLNRRIKSVRSDRGGEYYARFTKSGQHLSTFALFLREYGIIANYTMLGTPEQNGVAERRNRTLIDMVRSMMSNSTLPEFLWGEALKIAIHILNRVPSKAVPKTPYELWVGRKPTLNYLHVWGCPAEAKNFNPQIKKLDFETISCNFIGYPKRSKGFRFYCHGQGPKIVETRHAVFLENEYFSGRTELKKLTSNEVSTPMMEYGVTQEVSCNENENVPTIEVFLRRSQREKRPTISNDYEVYLNECDYDVGLESDPTSYDQAINSENSTLWLYAMEEELKSMKDNEVWDLVKLPKGIKTIGCKWIFKTKHDSKGNVERYKAMLVAKGYTQKEGIDYKETFSHVSNKDSLIIVMALVAHFDLELHQMDIKTAFLNGDLHEEVYMDQPEGFQDKGKAHMECKLKKSIYGLNNNMGMIFETKQFLSKNFDMKDLGEASYVIGIEIHRDRSCGLLGLSQKNYIEKILKRFNMQNCSNSVAPIVKWDILCELQCPKNDLEKKQMDKIPYASAVGSIMYAQVCTRPDIAYVVGMLGRYQSNPGIDHWKAVKKVLCYLQMNTDYMLTYRRTDNLEIIGYSDSDYAGCKDTRKSTSGYIFMLSNGPISWKSHKQSLIASSIMGAEYVACYEATCHAIWLRNFVSGLHVIDSIMRPLQIYCDNSVVARFSKNNKTTGGSKHIDIKYLVVREKVQNGVVSIEHIKNTLMLANPLTKGFPPKLFVDYVARMGLVASLSILD</sequence>